<evidence type="ECO:0000313" key="6">
    <source>
        <dbReference type="EMBL" id="RLN08749.1"/>
    </source>
</evidence>
<dbReference type="STRING" id="4540.A0A3L6RSM9"/>
<evidence type="ECO:0000256" key="2">
    <source>
        <dbReference type="ARBA" id="ARBA00022737"/>
    </source>
</evidence>
<dbReference type="InterPro" id="IPR003591">
    <property type="entry name" value="Leu-rich_rpt_typical-subtyp"/>
</dbReference>
<comment type="similarity">
    <text evidence="3">Belongs to the SHOC2 family.</text>
</comment>
<keyword evidence="1" id="KW-0433">Leucine-rich repeat</keyword>
<dbReference type="EMBL" id="PQIB02000007">
    <property type="protein sequence ID" value="RLN08749.1"/>
    <property type="molecule type" value="Genomic_DNA"/>
</dbReference>
<dbReference type="PRINTS" id="PR00019">
    <property type="entry name" value="LEURICHRPT"/>
</dbReference>
<keyword evidence="7" id="KW-1185">Reference proteome</keyword>
<dbReference type="SMART" id="SM00369">
    <property type="entry name" value="LRR_TYP"/>
    <property type="match status" value="17"/>
</dbReference>
<organism evidence="6 7">
    <name type="scientific">Panicum miliaceum</name>
    <name type="common">Proso millet</name>
    <name type="synonym">Broomcorn millet</name>
    <dbReference type="NCBI Taxonomy" id="4540"/>
    <lineage>
        <taxon>Eukaryota</taxon>
        <taxon>Viridiplantae</taxon>
        <taxon>Streptophyta</taxon>
        <taxon>Embryophyta</taxon>
        <taxon>Tracheophyta</taxon>
        <taxon>Spermatophyta</taxon>
        <taxon>Magnoliopsida</taxon>
        <taxon>Liliopsida</taxon>
        <taxon>Poales</taxon>
        <taxon>Poaceae</taxon>
        <taxon>PACMAD clade</taxon>
        <taxon>Panicoideae</taxon>
        <taxon>Panicodae</taxon>
        <taxon>Paniceae</taxon>
        <taxon>Panicinae</taxon>
        <taxon>Panicum</taxon>
        <taxon>Panicum sect. Panicum</taxon>
    </lineage>
</organism>
<dbReference type="InterPro" id="IPR001611">
    <property type="entry name" value="Leu-rich_rpt"/>
</dbReference>
<dbReference type="SMART" id="SM00364">
    <property type="entry name" value="LRR_BAC"/>
    <property type="match status" value="10"/>
</dbReference>
<reference evidence="7" key="1">
    <citation type="journal article" date="2019" name="Nat. Commun.">
        <title>The genome of broomcorn millet.</title>
        <authorList>
            <person name="Zou C."/>
            <person name="Miki D."/>
            <person name="Li D."/>
            <person name="Tang Q."/>
            <person name="Xiao L."/>
            <person name="Rajput S."/>
            <person name="Deng P."/>
            <person name="Jia W."/>
            <person name="Huang R."/>
            <person name="Zhang M."/>
            <person name="Sun Y."/>
            <person name="Hu J."/>
            <person name="Fu X."/>
            <person name="Schnable P.S."/>
            <person name="Li F."/>
            <person name="Zhang H."/>
            <person name="Feng B."/>
            <person name="Zhu X."/>
            <person name="Liu R."/>
            <person name="Schnable J.C."/>
            <person name="Zhu J.-K."/>
            <person name="Zhang H."/>
        </authorList>
    </citation>
    <scope>NUCLEOTIDE SEQUENCE [LARGE SCALE GENOMIC DNA]</scope>
</reference>
<accession>A0A3L6RSM9</accession>
<feature type="compositionally biased region" description="Low complexity" evidence="5">
    <location>
        <begin position="722"/>
        <end position="731"/>
    </location>
</feature>
<sequence length="743" mass="80279">MDRILKSARESGSLNLSNRSLREIPKEVYNNLDTGSQDEKWWEGVDLQKLILAHNNLEVLREDLRNLSSLVVLNISHNKISSLPAAIRDLPLLKSLDASFNQINTLPEEIGLATALVKVDFSNNCLTELPASLAKCPDLLELKASNNTISRIPDALAGCSKLNKLDLEGNKLVTISENMFASWTMLTELNLAKNLLTTTPDSIGALPKLIRLDMHQNKITSIPPSIKGCSSLAELYMGNNLLSSIPADIGTLSKLGILDLHSNQLKEYPVGACNLKLSFLDLSNNSLSGLPAELGKMTTLRKLLLTGNPMRTLRSSLVSGPTTALLKYLRSRLSSDEEGSGSTSTPTKDDQIAAARRLSLSSKELDLSGLGVTSVPAAAWETSEVVKLDLSKNSIEDLPNELSLCSSLQSLVLSNNKIKRWPHTVISSLTSLSSLKLDNNPLAEISSTDLLSLSKLEVLDLSGNASALPEPSAVSALPQLRELYLRRMKLNEFPNGLLDLKQLRILDLSQNNLTTVPEGIKNFTALIELDLSDNNITALPAELGLLEPNLQVLKLDGNPLRSCLGEEKAEQRGDGEEEPYLVQRLLYPPPAVFDDHRPWRHWERPREHGRRRAADEATGVGVPHPAPVVTAAVVLSAKQVVDDWGRGPNVKAQVVVVVDAATPPVAEREEAALGHGAAVGGAHPAAHADEAVEVAAARDHRLARGLQAYAAVEAARRRRAMGTAAGSSTTSISMLSDHVSTSL</sequence>
<evidence type="ECO:0000313" key="7">
    <source>
        <dbReference type="Proteomes" id="UP000275267"/>
    </source>
</evidence>
<keyword evidence="2" id="KW-0677">Repeat</keyword>
<dbReference type="AlphaFoldDB" id="A0A3L6RSM9"/>
<dbReference type="Pfam" id="PF13855">
    <property type="entry name" value="LRR_8"/>
    <property type="match status" value="4"/>
</dbReference>
<dbReference type="OrthoDB" id="660555at2759"/>
<proteinExistence type="inferred from homology"/>
<dbReference type="PROSITE" id="PS51450">
    <property type="entry name" value="LRR"/>
    <property type="match status" value="7"/>
</dbReference>
<evidence type="ECO:0000256" key="5">
    <source>
        <dbReference type="SAM" id="MobiDB-lite"/>
    </source>
</evidence>
<name>A0A3L6RSM9_PANMI</name>
<feature type="compositionally biased region" description="Polar residues" evidence="5">
    <location>
        <begin position="732"/>
        <end position="743"/>
    </location>
</feature>
<dbReference type="Gene3D" id="3.80.10.10">
    <property type="entry name" value="Ribonuclease Inhibitor"/>
    <property type="match status" value="4"/>
</dbReference>
<protein>
    <submittedName>
        <fullName evidence="6">Plant intracellular Ras-group-related LRR protein 6</fullName>
    </submittedName>
</protein>
<evidence type="ECO:0000256" key="3">
    <source>
        <dbReference type="ARBA" id="ARBA00023786"/>
    </source>
</evidence>
<evidence type="ECO:0000256" key="1">
    <source>
        <dbReference type="ARBA" id="ARBA00022614"/>
    </source>
</evidence>
<evidence type="ECO:0000256" key="4">
    <source>
        <dbReference type="ARBA" id="ARBA00037519"/>
    </source>
</evidence>
<dbReference type="Proteomes" id="UP000275267">
    <property type="component" value="Unassembled WGS sequence"/>
</dbReference>
<dbReference type="Pfam" id="PF00560">
    <property type="entry name" value="LRR_1"/>
    <property type="match status" value="1"/>
</dbReference>
<comment type="caution">
    <text evidence="6">The sequence shown here is derived from an EMBL/GenBank/DDBJ whole genome shotgun (WGS) entry which is preliminary data.</text>
</comment>
<dbReference type="InterPro" id="IPR050216">
    <property type="entry name" value="LRR_domain-containing"/>
</dbReference>
<dbReference type="GO" id="GO:0005737">
    <property type="term" value="C:cytoplasm"/>
    <property type="evidence" value="ECO:0007669"/>
    <property type="project" value="TreeGrafter"/>
</dbReference>
<dbReference type="PANTHER" id="PTHR48051:SF1">
    <property type="entry name" value="RAS SUPPRESSOR PROTEIN 1"/>
    <property type="match status" value="1"/>
</dbReference>
<dbReference type="SUPFAM" id="SSF52058">
    <property type="entry name" value="L domain-like"/>
    <property type="match status" value="2"/>
</dbReference>
<dbReference type="InterPro" id="IPR032675">
    <property type="entry name" value="LRR_dom_sf"/>
</dbReference>
<feature type="region of interest" description="Disordered" evidence="5">
    <location>
        <begin position="722"/>
        <end position="743"/>
    </location>
</feature>
<gene>
    <name evidence="6" type="ORF">C2845_PM11G21170</name>
</gene>
<dbReference type="PANTHER" id="PTHR48051">
    <property type="match status" value="1"/>
</dbReference>
<comment type="function">
    <text evidence="4">Leucine-rich repeat protein that likely mediates protein interactions, possibly in the context of signal transduction.</text>
</comment>